<evidence type="ECO:0000313" key="1">
    <source>
        <dbReference type="EMBL" id="SNS91419.1"/>
    </source>
</evidence>
<gene>
    <name evidence="1" type="ORF">SAMN05421642_1071</name>
</gene>
<reference evidence="2" key="1">
    <citation type="submission" date="2017-06" db="EMBL/GenBank/DDBJ databases">
        <authorList>
            <person name="Varghese N."/>
            <person name="Submissions S."/>
        </authorList>
    </citation>
    <scope>NUCLEOTIDE SEQUENCE [LARGE SCALE GENOMIC DNA]</scope>
    <source>
        <strain evidence="2">JCM 23211</strain>
    </source>
</reference>
<dbReference type="InterPro" id="IPR002591">
    <property type="entry name" value="Phosphodiest/P_Trfase"/>
</dbReference>
<evidence type="ECO:0000313" key="2">
    <source>
        <dbReference type="Proteomes" id="UP000198327"/>
    </source>
</evidence>
<dbReference type="SUPFAM" id="SSF53649">
    <property type="entry name" value="Alkaline phosphatase-like"/>
    <property type="match status" value="1"/>
</dbReference>
<protein>
    <submittedName>
        <fullName evidence="1">Type I phosphodiesterase / nucleotide pyrophosphatase</fullName>
    </submittedName>
</protein>
<dbReference type="Pfam" id="PF01663">
    <property type="entry name" value="Phosphodiest"/>
    <property type="match status" value="1"/>
</dbReference>
<dbReference type="RefSeq" id="WP_089246803.1">
    <property type="nucleotide sequence ID" value="NZ_FZOW01000007.1"/>
</dbReference>
<dbReference type="PANTHER" id="PTHR10151">
    <property type="entry name" value="ECTONUCLEOTIDE PYROPHOSPHATASE/PHOSPHODIESTERASE"/>
    <property type="match status" value="1"/>
</dbReference>
<dbReference type="EMBL" id="FZOW01000007">
    <property type="protein sequence ID" value="SNS91419.1"/>
    <property type="molecule type" value="Genomic_DNA"/>
</dbReference>
<dbReference type="Proteomes" id="UP000198327">
    <property type="component" value="Unassembled WGS sequence"/>
</dbReference>
<name>A0A239ID15_9NOCA</name>
<dbReference type="GO" id="GO:0016787">
    <property type="term" value="F:hydrolase activity"/>
    <property type="evidence" value="ECO:0007669"/>
    <property type="project" value="UniProtKB-ARBA"/>
</dbReference>
<dbReference type="Gene3D" id="3.40.720.10">
    <property type="entry name" value="Alkaline Phosphatase, subunit A"/>
    <property type="match status" value="1"/>
</dbReference>
<proteinExistence type="predicted"/>
<organism evidence="1 2">
    <name type="scientific">Rhodococcoides kyotonense</name>
    <dbReference type="NCBI Taxonomy" id="398843"/>
    <lineage>
        <taxon>Bacteria</taxon>
        <taxon>Bacillati</taxon>
        <taxon>Actinomycetota</taxon>
        <taxon>Actinomycetes</taxon>
        <taxon>Mycobacteriales</taxon>
        <taxon>Nocardiaceae</taxon>
        <taxon>Rhodococcoides</taxon>
    </lineage>
</organism>
<sequence>MLLQPQYGSASLADVVPSLLAHLGVPDSHDTIGFDLDGVRRVCLLVVDGLGADQLDAHASDAPFLSSRTSRTITAGFPSTTATSLSSLGTGLPPGQHGIVGYLVSPPGHKGLMNSLKWKMQGASSSDELPPDLVPETFQPNATSFEHARDTGVSMFHIGPALQNGSGLTRASLRGASFRTSITAGDVVGNVADAFAEPGPTLAYAYYGDLDLVGHVRGPASPAWRAELRQVDRLAQSLADKLPPDGALVVVSDHGMVEVGDRVDYDSSPTLRAGVRQLGGEARMRYVYTRRGATTDVSDAWRGALGASFTVVTRDEALDSGWFGPSVSDVAYARIGDLLALANDRSAVVRADAESIAAVLHGHHGSLTSAELLVPALVVRPLR</sequence>
<dbReference type="PANTHER" id="PTHR10151:SF120">
    <property type="entry name" value="BIS(5'-ADENOSYL)-TRIPHOSPHATASE"/>
    <property type="match status" value="1"/>
</dbReference>
<dbReference type="InterPro" id="IPR017850">
    <property type="entry name" value="Alkaline_phosphatase_core_sf"/>
</dbReference>
<dbReference type="OrthoDB" id="9779267at2"/>
<keyword evidence="2" id="KW-1185">Reference proteome</keyword>
<dbReference type="AlphaFoldDB" id="A0A239ID15"/>
<dbReference type="STRING" id="398843.A3K89_23090"/>
<accession>A0A239ID15</accession>